<comment type="caution">
    <text evidence="2">The sequence shown here is derived from an EMBL/GenBank/DDBJ whole genome shotgun (WGS) entry which is preliminary data.</text>
</comment>
<evidence type="ECO:0000313" key="2">
    <source>
        <dbReference type="EMBL" id="KAA8909011.1"/>
    </source>
</evidence>
<keyword evidence="3" id="KW-1185">Reference proteome</keyword>
<feature type="compositionally biased region" description="Basic residues" evidence="1">
    <location>
        <begin position="87"/>
        <end position="110"/>
    </location>
</feature>
<sequence>MSEHQSELPSDIPFEFLAQHPANPAHTIDTRKAEYGPDALQEKPGSTRNELQRLVWVQPSNLTDAGYWEAHTPSEIQKLEKEQKEKQLKRKQSTPPVPKKKKKSKRRKVRGSVDHEIQDESHTVNSNPNSDPNVGTSNLLMAEAMHPDRVNRVKKRTQRPGFKGEIPPHILEYVQTPYAHTVPEFIRNLEPVADQPRTPASQMPPYPYPWPDIRLSADRDGFEGELNTNTFTLKGREKIFDGFFDISKNQAELRECARQAGRESWRFTGKEKIVEVFFNVDLDKEKGSVQGTAMEQALQDAEGFEELPSDKSYLAVDKNLIPIVAFYHDAYERAWGKDYGRYIVKMTTENIDKVARFVKPRQPMDFRRHSGYQDWIEEGENQQFSWASGPDARSGIYYFGLKGEQGHANLKAGLTKDLQGDGMYRGSLNRNLQVWCGNITQTLDACFAGVDRKLRDAYRQTFAAIKNVGDRIAAQTFDEELFAYRALLINVLTEPHVDHNDWNKGWAWLTPFGNYTGGLFCIPLLKRKIPFQPGSAIGLRGERVEHFTTKWRGSNRYSWVFTFPEDLR</sequence>
<accession>A0A5J5F0L2</accession>
<feature type="region of interest" description="Disordered" evidence="1">
    <location>
        <begin position="81"/>
        <end position="135"/>
    </location>
</feature>
<name>A0A5J5F0L2_9PEZI</name>
<feature type="compositionally biased region" description="Polar residues" evidence="1">
    <location>
        <begin position="123"/>
        <end position="135"/>
    </location>
</feature>
<dbReference type="InParanoid" id="A0A5J5F0L2"/>
<dbReference type="AlphaFoldDB" id="A0A5J5F0L2"/>
<reference evidence="2 3" key="1">
    <citation type="submission" date="2019-09" db="EMBL/GenBank/DDBJ databases">
        <title>Draft genome of the ectomycorrhizal ascomycete Sphaerosporella brunnea.</title>
        <authorList>
            <consortium name="DOE Joint Genome Institute"/>
            <person name="Benucci G.M."/>
            <person name="Marozzi G."/>
            <person name="Antonielli L."/>
            <person name="Sanchez S."/>
            <person name="Marco P."/>
            <person name="Wang X."/>
            <person name="Falini L.B."/>
            <person name="Barry K."/>
            <person name="Haridas S."/>
            <person name="Lipzen A."/>
            <person name="Labutti K."/>
            <person name="Grigoriev I.V."/>
            <person name="Murat C."/>
            <person name="Martin F."/>
            <person name="Albertini E."/>
            <person name="Donnini D."/>
            <person name="Bonito G."/>
        </authorList>
    </citation>
    <scope>NUCLEOTIDE SEQUENCE [LARGE SCALE GENOMIC DNA]</scope>
    <source>
        <strain evidence="2 3">Sb_GMNB300</strain>
    </source>
</reference>
<organism evidence="2 3">
    <name type="scientific">Sphaerosporella brunnea</name>
    <dbReference type="NCBI Taxonomy" id="1250544"/>
    <lineage>
        <taxon>Eukaryota</taxon>
        <taxon>Fungi</taxon>
        <taxon>Dikarya</taxon>
        <taxon>Ascomycota</taxon>
        <taxon>Pezizomycotina</taxon>
        <taxon>Pezizomycetes</taxon>
        <taxon>Pezizales</taxon>
        <taxon>Pyronemataceae</taxon>
        <taxon>Sphaerosporella</taxon>
    </lineage>
</organism>
<dbReference type="Gene3D" id="3.60.130.30">
    <property type="match status" value="1"/>
</dbReference>
<gene>
    <name evidence="2" type="ORF">FN846DRAFT_889224</name>
</gene>
<dbReference type="EMBL" id="VXIS01000062">
    <property type="protein sequence ID" value="KAA8909011.1"/>
    <property type="molecule type" value="Genomic_DNA"/>
</dbReference>
<feature type="region of interest" description="Disordered" evidence="1">
    <location>
        <begin position="1"/>
        <end position="49"/>
    </location>
</feature>
<dbReference type="Proteomes" id="UP000326924">
    <property type="component" value="Unassembled WGS sequence"/>
</dbReference>
<protein>
    <submittedName>
        <fullName evidence="2">Uncharacterized protein</fullName>
    </submittedName>
</protein>
<proteinExistence type="predicted"/>
<feature type="compositionally biased region" description="Basic and acidic residues" evidence="1">
    <location>
        <begin position="111"/>
        <end position="122"/>
    </location>
</feature>
<evidence type="ECO:0000313" key="3">
    <source>
        <dbReference type="Proteomes" id="UP000326924"/>
    </source>
</evidence>
<dbReference type="OrthoDB" id="4638065at2759"/>
<evidence type="ECO:0000256" key="1">
    <source>
        <dbReference type="SAM" id="MobiDB-lite"/>
    </source>
</evidence>